<feature type="region of interest" description="Disordered" evidence="1">
    <location>
        <begin position="376"/>
        <end position="399"/>
    </location>
</feature>
<dbReference type="Proteomes" id="UP001057134">
    <property type="component" value="Chromosome"/>
</dbReference>
<protein>
    <submittedName>
        <fullName evidence="2">Endospore coat-associated protein YheD</fullName>
    </submittedName>
</protein>
<dbReference type="Pfam" id="PF14398">
    <property type="entry name" value="ATPgrasp_YheCD"/>
    <property type="match status" value="1"/>
</dbReference>
<proteinExistence type="predicted"/>
<dbReference type="SUPFAM" id="SSF56059">
    <property type="entry name" value="Glutathione synthetase ATP-binding domain-like"/>
    <property type="match status" value="1"/>
</dbReference>
<sequence>MDDMELHETPKKPTMAILTYSDDKRVFRGNQENFIDLIRTGEEKGVLVYVMTTSDFKLTGDKAVGYSYNFTSKKWKKGLLPMPHVIYNRIPYRKFELLPEVQQVMQTCMKHGQIRFFNPAFFNKWTLFEWLNKSKDTQSLIPTTQKLTNSEDLEHMLQKHSNLYLKPIRGKAGKGIMKVSRLPEKIAKTRKYQLSVQNKTRSHISRYASVPQLWTQIREMIGTKDYIMQQGITLASYKQRPFDLRVLVQKNGKGIWSIAGVGARLAGKLSITTHVPRGGSIDDPAKLLEAGFGPAGSKRILRRAKQSALMIAKQIEKASETMLGEMSMDLGVDSNGQIWFFEANSKPMKFDEPPIRRKSLDNLILYSAYLSQMKKNPGRSIARAGKKRKPSKTPSQKAR</sequence>
<organism evidence="2 3">
    <name type="scientific">Paenibacillus konkukensis</name>
    <dbReference type="NCBI Taxonomy" id="2020716"/>
    <lineage>
        <taxon>Bacteria</taxon>
        <taxon>Bacillati</taxon>
        <taxon>Bacillota</taxon>
        <taxon>Bacilli</taxon>
        <taxon>Bacillales</taxon>
        <taxon>Paenibacillaceae</taxon>
        <taxon>Paenibacillus</taxon>
    </lineage>
</organism>
<evidence type="ECO:0000256" key="1">
    <source>
        <dbReference type="SAM" id="MobiDB-lite"/>
    </source>
</evidence>
<reference evidence="2" key="2">
    <citation type="journal article" date="2021" name="J Anim Sci Technol">
        <title>Complete genome sequence of Paenibacillus konkukensis sp. nov. SK3146 as a potential probiotic strain.</title>
        <authorList>
            <person name="Jung H.I."/>
            <person name="Park S."/>
            <person name="Niu K.M."/>
            <person name="Lee S.W."/>
            <person name="Kothari D."/>
            <person name="Yi K.J."/>
            <person name="Kim S.K."/>
        </authorList>
    </citation>
    <scope>NUCLEOTIDE SEQUENCE</scope>
    <source>
        <strain evidence="2">SK3146</strain>
    </source>
</reference>
<reference evidence="2" key="1">
    <citation type="submission" date="2018-02" db="EMBL/GenBank/DDBJ databases">
        <authorList>
            <person name="Kim S.-K."/>
            <person name="Jung H.-I."/>
            <person name="Lee S.-W."/>
        </authorList>
    </citation>
    <scope>NUCLEOTIDE SEQUENCE</scope>
    <source>
        <strain evidence="2">SK3146</strain>
    </source>
</reference>
<evidence type="ECO:0000313" key="2">
    <source>
        <dbReference type="EMBL" id="UQZ83159.1"/>
    </source>
</evidence>
<accession>A0ABY4RNZ6</accession>
<dbReference type="EMBL" id="CP027059">
    <property type="protein sequence ID" value="UQZ83159.1"/>
    <property type="molecule type" value="Genomic_DNA"/>
</dbReference>
<evidence type="ECO:0000313" key="3">
    <source>
        <dbReference type="Proteomes" id="UP001057134"/>
    </source>
</evidence>
<keyword evidence="3" id="KW-1185">Reference proteome</keyword>
<name>A0ABY4RNZ6_9BACL</name>
<gene>
    <name evidence="2" type="primary">yheD_5</name>
    <name evidence="2" type="ORF">SK3146_02320</name>
</gene>
<dbReference type="InterPro" id="IPR026838">
    <property type="entry name" value="YheC/D"/>
</dbReference>